<keyword evidence="2" id="KW-1185">Reference proteome</keyword>
<reference evidence="1 2" key="2">
    <citation type="journal article" date="2016" name="Genome Announc.">
        <title>Draft Genome Sequence of the N2-Fixing Cyanobacterium Nostoc piscinale CENA21, Isolated from the Brazilian Amazon Floodplain.</title>
        <authorList>
            <person name="Leao T."/>
            <person name="Guimaraes P.I."/>
            <person name="de Melo A.G."/>
            <person name="Ramos R.T."/>
            <person name="Leao P.N."/>
            <person name="Silva A."/>
            <person name="Fiore M.F."/>
            <person name="Schneider M.P."/>
        </authorList>
    </citation>
    <scope>NUCLEOTIDE SEQUENCE [LARGE SCALE GENOMIC DNA]</scope>
    <source>
        <strain evidence="1 2">CENA21</strain>
    </source>
</reference>
<dbReference type="Proteomes" id="UP000062645">
    <property type="component" value="Chromosome"/>
</dbReference>
<gene>
    <name evidence="1" type="ORF">ACX27_04305</name>
</gene>
<proteinExistence type="predicted"/>
<name>A0A0M4TU94_9NOSO</name>
<dbReference type="STRING" id="224013.ACX27_04305"/>
<dbReference type="RefSeq" id="WP_062288919.1">
    <property type="nucleotide sequence ID" value="NZ_CP012036.1"/>
</dbReference>
<evidence type="ECO:0000313" key="1">
    <source>
        <dbReference type="EMBL" id="ALF52251.1"/>
    </source>
</evidence>
<dbReference type="KEGG" id="npz:ACX27_04305"/>
<dbReference type="OrthoDB" id="9834573at2"/>
<protein>
    <submittedName>
        <fullName evidence="1">Uncharacterized protein</fullName>
    </submittedName>
</protein>
<organism evidence="1 2">
    <name type="scientific">Nostoc piscinale CENA21</name>
    <dbReference type="NCBI Taxonomy" id="224013"/>
    <lineage>
        <taxon>Bacteria</taxon>
        <taxon>Bacillati</taxon>
        <taxon>Cyanobacteriota</taxon>
        <taxon>Cyanophyceae</taxon>
        <taxon>Nostocales</taxon>
        <taxon>Nostocaceae</taxon>
        <taxon>Nostoc</taxon>
    </lineage>
</organism>
<dbReference type="EMBL" id="CP012036">
    <property type="protein sequence ID" value="ALF52251.1"/>
    <property type="molecule type" value="Genomic_DNA"/>
</dbReference>
<reference evidence="2" key="1">
    <citation type="submission" date="2015-07" db="EMBL/GenBank/DDBJ databases">
        <title>Genome Of Nitrogen-Fixing Cyanobacterium Nostoc piscinale CENA21 From Solimoes/Amazon River Floodplain Sediments And Comparative Genomics To Uncover Biosynthetic Natural Products Potential.</title>
        <authorList>
            <person name="Leao T.F."/>
            <person name="Leao P.N."/>
            <person name="Guimaraes P.I."/>
            <person name="de Melo A.G.C."/>
            <person name="Ramos R.T.J."/>
            <person name="Silva A."/>
            <person name="Fiore M.F."/>
            <person name="Schneider M.P.C."/>
        </authorList>
    </citation>
    <scope>NUCLEOTIDE SEQUENCE [LARGE SCALE GENOMIC DNA]</scope>
    <source>
        <strain evidence="2">CENA21</strain>
    </source>
</reference>
<dbReference type="PATRIC" id="fig|224013.5.peg.1032"/>
<sequence length="204" mass="24064">MRSLLVKYPGDFAIVGPVKRDRLYSFELLINYLHQQWHITHSITESVLQISDRLSSLFPRLDKPGHFGFNTRSLTQSEFESLFLAQVINEEMRPCKLIELHTFKEEGTRRKKEGETLTPGDIPIKSSGLPDADLFASLVAIDESIEGALLMWRQFDSEFLSRFISQLNERRRDPQERMNEYLKDRFNEWKQQNKQEYYKNLGFN</sequence>
<evidence type="ECO:0000313" key="2">
    <source>
        <dbReference type="Proteomes" id="UP000062645"/>
    </source>
</evidence>
<dbReference type="AlphaFoldDB" id="A0A0M4TU94"/>
<accession>A0A0M4TU94</accession>